<feature type="coiled-coil region" evidence="1">
    <location>
        <begin position="125"/>
        <end position="166"/>
    </location>
</feature>
<dbReference type="InterPro" id="IPR019734">
    <property type="entry name" value="TPR_rpt"/>
</dbReference>
<dbReference type="InterPro" id="IPR011990">
    <property type="entry name" value="TPR-like_helical_dom_sf"/>
</dbReference>
<protein>
    <recommendedName>
        <fullName evidence="6">Tetratricopeptide repeat protein</fullName>
    </recommendedName>
</protein>
<proteinExistence type="predicted"/>
<evidence type="ECO:0000313" key="4">
    <source>
        <dbReference type="EMBL" id="MFA0791689.1"/>
    </source>
</evidence>
<gene>
    <name evidence="4" type="ORF">ACCI51_14125</name>
</gene>
<dbReference type="EMBL" id="JBGMEL010000014">
    <property type="protein sequence ID" value="MFA0791689.1"/>
    <property type="molecule type" value="Genomic_DNA"/>
</dbReference>
<keyword evidence="2" id="KW-0472">Membrane</keyword>
<dbReference type="NCBIfam" id="NF047558">
    <property type="entry name" value="TPR_END_plus"/>
    <property type="match status" value="1"/>
</dbReference>
<feature type="chain" id="PRO_5045375758" description="Tetratricopeptide repeat protein" evidence="3">
    <location>
        <begin position="22"/>
        <end position="301"/>
    </location>
</feature>
<evidence type="ECO:0008006" key="6">
    <source>
        <dbReference type="Google" id="ProtNLM"/>
    </source>
</evidence>
<evidence type="ECO:0000256" key="2">
    <source>
        <dbReference type="SAM" id="Phobius"/>
    </source>
</evidence>
<sequence>MSRILSLIFFGVLFAPSGLLAQEANDKKDVEKEVETLSKAMYTPFVERYILDELKQLRVDQAQTKHELIQQIVDREHNSVDRAVTYATDTVTYFFYLIAGATSILVLVGWRSFQDIKERVHSLADEEISRLVQEYEKRLEVIESQLQQKTQHIEENREEIELTQEVQSLWLRAQQESSVANKIAVYDEILQLRREDVEALTYKADAVLELNEPQWAINLCHLALSIDHDNGHAFYQLACAHTTMGQFDEALRYLAEAIIRSESYREETLSDSALQPLVESESFKELDKIIAMKSHDHDKGA</sequence>
<accession>A0ABV4NRR9</accession>
<evidence type="ECO:0000256" key="1">
    <source>
        <dbReference type="SAM" id="Coils"/>
    </source>
</evidence>
<feature type="transmembrane region" description="Helical" evidence="2">
    <location>
        <begin position="93"/>
        <end position="113"/>
    </location>
</feature>
<name>A0ABV4NRR9_9GAMM</name>
<keyword evidence="3" id="KW-0732">Signal</keyword>
<keyword evidence="5" id="KW-1185">Reference proteome</keyword>
<dbReference type="SUPFAM" id="SSF48452">
    <property type="entry name" value="TPR-like"/>
    <property type="match status" value="1"/>
</dbReference>
<reference evidence="4 5" key="1">
    <citation type="submission" date="2024-08" db="EMBL/GenBank/DDBJ databases">
        <authorList>
            <person name="Ishaq N."/>
        </authorList>
    </citation>
    <scope>NUCLEOTIDE SEQUENCE [LARGE SCALE GENOMIC DNA]</scope>
    <source>
        <strain evidence="4 5">JCM 30400</strain>
    </source>
</reference>
<keyword evidence="2" id="KW-1133">Transmembrane helix</keyword>
<keyword evidence="1" id="KW-0175">Coiled coil</keyword>
<keyword evidence="2" id="KW-0812">Transmembrane</keyword>
<feature type="signal peptide" evidence="3">
    <location>
        <begin position="1"/>
        <end position="21"/>
    </location>
</feature>
<dbReference type="RefSeq" id="WP_299586934.1">
    <property type="nucleotide sequence ID" value="NZ_JBGMEL010000014.1"/>
</dbReference>
<dbReference type="Gene3D" id="1.25.40.10">
    <property type="entry name" value="Tetratricopeptide repeat domain"/>
    <property type="match status" value="1"/>
</dbReference>
<evidence type="ECO:0000256" key="3">
    <source>
        <dbReference type="SAM" id="SignalP"/>
    </source>
</evidence>
<dbReference type="Proteomes" id="UP001569414">
    <property type="component" value="Unassembled WGS sequence"/>
</dbReference>
<dbReference type="SMART" id="SM00028">
    <property type="entry name" value="TPR"/>
    <property type="match status" value="2"/>
</dbReference>
<comment type="caution">
    <text evidence="4">The sequence shown here is derived from an EMBL/GenBank/DDBJ whole genome shotgun (WGS) entry which is preliminary data.</text>
</comment>
<organism evidence="4 5">
    <name type="scientific">Microbulbifer echini</name>
    <dbReference type="NCBI Taxonomy" id="1529067"/>
    <lineage>
        <taxon>Bacteria</taxon>
        <taxon>Pseudomonadati</taxon>
        <taxon>Pseudomonadota</taxon>
        <taxon>Gammaproteobacteria</taxon>
        <taxon>Cellvibrionales</taxon>
        <taxon>Microbulbiferaceae</taxon>
        <taxon>Microbulbifer</taxon>
    </lineage>
</organism>
<evidence type="ECO:0000313" key="5">
    <source>
        <dbReference type="Proteomes" id="UP001569414"/>
    </source>
</evidence>